<sequence>LIHSSTAAATEIAQQISETQIWNSIYIGHTAQQLQPSCHHFQGQREMGNAIVSFYNNLFSEPLEKRPIPANIDFKAISFTAAVNLEQEVWSAINSFAGDKAPGPQLL</sequence>
<reference evidence="1" key="1">
    <citation type="submission" date="2022-08" db="EMBL/GenBank/DDBJ databases">
        <authorList>
            <person name="Gutierrez-Valencia J."/>
        </authorList>
    </citation>
    <scope>NUCLEOTIDE SEQUENCE</scope>
</reference>
<proteinExistence type="predicted"/>
<dbReference type="EMBL" id="CAMGYJ010000007">
    <property type="protein sequence ID" value="CAI0445344.1"/>
    <property type="molecule type" value="Genomic_DNA"/>
</dbReference>
<dbReference type="Proteomes" id="UP001154282">
    <property type="component" value="Unassembled WGS sequence"/>
</dbReference>
<gene>
    <name evidence="1" type="ORF">LITE_LOCUS28527</name>
</gene>
<name>A0AAV0MF12_9ROSI</name>
<keyword evidence="2" id="KW-1185">Reference proteome</keyword>
<evidence type="ECO:0000313" key="1">
    <source>
        <dbReference type="EMBL" id="CAI0445344.1"/>
    </source>
</evidence>
<accession>A0AAV0MF12</accession>
<organism evidence="1 2">
    <name type="scientific">Linum tenue</name>
    <dbReference type="NCBI Taxonomy" id="586396"/>
    <lineage>
        <taxon>Eukaryota</taxon>
        <taxon>Viridiplantae</taxon>
        <taxon>Streptophyta</taxon>
        <taxon>Embryophyta</taxon>
        <taxon>Tracheophyta</taxon>
        <taxon>Spermatophyta</taxon>
        <taxon>Magnoliopsida</taxon>
        <taxon>eudicotyledons</taxon>
        <taxon>Gunneridae</taxon>
        <taxon>Pentapetalae</taxon>
        <taxon>rosids</taxon>
        <taxon>fabids</taxon>
        <taxon>Malpighiales</taxon>
        <taxon>Linaceae</taxon>
        <taxon>Linum</taxon>
    </lineage>
</organism>
<comment type="caution">
    <text evidence="1">The sequence shown here is derived from an EMBL/GenBank/DDBJ whole genome shotgun (WGS) entry which is preliminary data.</text>
</comment>
<dbReference type="AlphaFoldDB" id="A0AAV0MF12"/>
<protein>
    <submittedName>
        <fullName evidence="1">Uncharacterized protein</fullName>
    </submittedName>
</protein>
<feature type="non-terminal residue" evidence="1">
    <location>
        <position position="1"/>
    </location>
</feature>
<evidence type="ECO:0000313" key="2">
    <source>
        <dbReference type="Proteomes" id="UP001154282"/>
    </source>
</evidence>